<keyword evidence="14" id="KW-1185">Reference proteome</keyword>
<keyword evidence="4" id="KW-0479">Metal-binding</keyword>
<dbReference type="PANTHER" id="PTHR43221">
    <property type="entry name" value="PROTEASE HTPX"/>
    <property type="match status" value="1"/>
</dbReference>
<evidence type="ECO:0000256" key="9">
    <source>
        <dbReference type="ARBA" id="ARBA00023136"/>
    </source>
</evidence>
<evidence type="ECO:0000256" key="7">
    <source>
        <dbReference type="ARBA" id="ARBA00022989"/>
    </source>
</evidence>
<evidence type="ECO:0000259" key="12">
    <source>
        <dbReference type="Pfam" id="PF01435"/>
    </source>
</evidence>
<dbReference type="GO" id="GO:0004222">
    <property type="term" value="F:metalloendopeptidase activity"/>
    <property type="evidence" value="ECO:0007669"/>
    <property type="project" value="InterPro"/>
</dbReference>
<sequence length="416" mass="45774">MIAEPPHTCPSCASAIEAAGDFPAWCTQCEWGLGDGTPATGPVRGRLGRRSAHMVEALYEEVSGKEIHRPGWDLARVLSYLLALAVHAFTLSLLLVAVLLMWKARNLFTMIIVLILVLTVFAIAPRPGRLPKEHVRFRGDAPALFGLLDRIGAEMDARPVDAVVVSPEFNAAYGAVGLRRRRVLEIGLPLWDVLSEQQRVALIGHELAHGVNGDSRHGLVVGTSLSSLSRLHSAVLPGGGDARVNYLIDLIARAIQGAAGWLIGLAFRLQMIITLRAGQRAEYLADRLAARVASPAAAMGMLDTLHTAADSHTAVVRRQALPRSTAFWDDHRHGFAALPERERERRRRVAARRRLRVDRSHPPTHLRIAALKGRPDTEPRIRLEGAERDRIQAELAQDYDRVAKDLREAARAALYR</sequence>
<reference evidence="13 14" key="1">
    <citation type="submission" date="2019-06" db="EMBL/GenBank/DDBJ databases">
        <title>Sequencing the genomes of 1000 actinobacteria strains.</title>
        <authorList>
            <person name="Klenk H.-P."/>
        </authorList>
    </citation>
    <scope>NUCLEOTIDE SEQUENCE [LARGE SCALE GENOMIC DNA]</scope>
    <source>
        <strain evidence="13 14">DSM 102200</strain>
    </source>
</reference>
<comment type="cofactor">
    <cofactor evidence="10">
        <name>Zn(2+)</name>
        <dbReference type="ChEBI" id="CHEBI:29105"/>
    </cofactor>
    <text evidence="10">Binds 1 zinc ion per subunit.</text>
</comment>
<organism evidence="13 14">
    <name type="scientific">Actinoallomurus bryophytorum</name>
    <dbReference type="NCBI Taxonomy" id="1490222"/>
    <lineage>
        <taxon>Bacteria</taxon>
        <taxon>Bacillati</taxon>
        <taxon>Actinomycetota</taxon>
        <taxon>Actinomycetes</taxon>
        <taxon>Streptosporangiales</taxon>
        <taxon>Thermomonosporaceae</taxon>
        <taxon>Actinoallomurus</taxon>
    </lineage>
</organism>
<dbReference type="InterPro" id="IPR001915">
    <property type="entry name" value="Peptidase_M48"/>
</dbReference>
<keyword evidence="7 11" id="KW-1133">Transmembrane helix</keyword>
<name>A0A543CE79_9ACTN</name>
<dbReference type="GO" id="GO:0046872">
    <property type="term" value="F:metal ion binding"/>
    <property type="evidence" value="ECO:0007669"/>
    <property type="project" value="UniProtKB-KW"/>
</dbReference>
<evidence type="ECO:0000256" key="3">
    <source>
        <dbReference type="ARBA" id="ARBA00022692"/>
    </source>
</evidence>
<evidence type="ECO:0000313" key="14">
    <source>
        <dbReference type="Proteomes" id="UP000316096"/>
    </source>
</evidence>
<evidence type="ECO:0000256" key="4">
    <source>
        <dbReference type="ARBA" id="ARBA00022723"/>
    </source>
</evidence>
<evidence type="ECO:0000256" key="8">
    <source>
        <dbReference type="ARBA" id="ARBA00023049"/>
    </source>
</evidence>
<comment type="similarity">
    <text evidence="10">Belongs to the peptidase M48 family.</text>
</comment>
<evidence type="ECO:0000256" key="1">
    <source>
        <dbReference type="ARBA" id="ARBA00022475"/>
    </source>
</evidence>
<keyword evidence="8 10" id="KW-0482">Metalloprotease</keyword>
<feature type="transmembrane region" description="Helical" evidence="11">
    <location>
        <begin position="77"/>
        <end position="101"/>
    </location>
</feature>
<evidence type="ECO:0000256" key="2">
    <source>
        <dbReference type="ARBA" id="ARBA00022670"/>
    </source>
</evidence>
<evidence type="ECO:0000256" key="10">
    <source>
        <dbReference type="RuleBase" id="RU003983"/>
    </source>
</evidence>
<proteinExistence type="inferred from homology"/>
<protein>
    <submittedName>
        <fullName evidence="13">Zn-dependent protease with chaperone function</fullName>
    </submittedName>
</protein>
<keyword evidence="5 10" id="KW-0378">Hydrolase</keyword>
<keyword evidence="2 10" id="KW-0645">Protease</keyword>
<dbReference type="PANTHER" id="PTHR43221:SF2">
    <property type="entry name" value="PROTEASE HTPX HOMOLOG"/>
    <property type="match status" value="1"/>
</dbReference>
<keyword evidence="9 11" id="KW-0472">Membrane</keyword>
<feature type="transmembrane region" description="Helical" evidence="11">
    <location>
        <begin position="107"/>
        <end position="124"/>
    </location>
</feature>
<dbReference type="AlphaFoldDB" id="A0A543CE79"/>
<dbReference type="GO" id="GO:0006508">
    <property type="term" value="P:proteolysis"/>
    <property type="evidence" value="ECO:0007669"/>
    <property type="project" value="UniProtKB-KW"/>
</dbReference>
<feature type="domain" description="Peptidase M48" evidence="12">
    <location>
        <begin position="157"/>
        <end position="374"/>
    </location>
</feature>
<comment type="caution">
    <text evidence="13">The sequence shown here is derived from an EMBL/GenBank/DDBJ whole genome shotgun (WGS) entry which is preliminary data.</text>
</comment>
<evidence type="ECO:0000256" key="5">
    <source>
        <dbReference type="ARBA" id="ARBA00022801"/>
    </source>
</evidence>
<dbReference type="RefSeq" id="WP_141953546.1">
    <property type="nucleotide sequence ID" value="NZ_VFOZ01000001.1"/>
</dbReference>
<evidence type="ECO:0000256" key="6">
    <source>
        <dbReference type="ARBA" id="ARBA00022833"/>
    </source>
</evidence>
<dbReference type="InterPro" id="IPR050083">
    <property type="entry name" value="HtpX_protease"/>
</dbReference>
<dbReference type="CDD" id="cd07328">
    <property type="entry name" value="M48_Ste24p_like"/>
    <property type="match status" value="1"/>
</dbReference>
<keyword evidence="1" id="KW-1003">Cell membrane</keyword>
<dbReference type="Proteomes" id="UP000316096">
    <property type="component" value="Unassembled WGS sequence"/>
</dbReference>
<evidence type="ECO:0000313" key="13">
    <source>
        <dbReference type="EMBL" id="TQL95401.1"/>
    </source>
</evidence>
<evidence type="ECO:0000256" key="11">
    <source>
        <dbReference type="SAM" id="Phobius"/>
    </source>
</evidence>
<dbReference type="Pfam" id="PF01435">
    <property type="entry name" value="Peptidase_M48"/>
    <property type="match status" value="1"/>
</dbReference>
<keyword evidence="3 11" id="KW-0812">Transmembrane</keyword>
<dbReference type="Gene3D" id="3.30.2010.10">
    <property type="entry name" value="Metalloproteases ('zincins'), catalytic domain"/>
    <property type="match status" value="1"/>
</dbReference>
<accession>A0A543CE79</accession>
<keyword evidence="6 10" id="KW-0862">Zinc</keyword>
<dbReference type="EMBL" id="VFOZ01000001">
    <property type="protein sequence ID" value="TQL95401.1"/>
    <property type="molecule type" value="Genomic_DNA"/>
</dbReference>
<dbReference type="OrthoDB" id="7870694at2"/>
<gene>
    <name evidence="13" type="ORF">FB559_0904</name>
</gene>